<gene>
    <name evidence="6" type="ORF">LUZ61_019232</name>
</gene>
<dbReference type="Pfam" id="PF00067">
    <property type="entry name" value="p450"/>
    <property type="match status" value="1"/>
</dbReference>
<evidence type="ECO:0000313" key="7">
    <source>
        <dbReference type="Proteomes" id="UP001210211"/>
    </source>
</evidence>
<dbReference type="Proteomes" id="UP001210211">
    <property type="component" value="Unassembled WGS sequence"/>
</dbReference>
<dbReference type="InterPro" id="IPR036396">
    <property type="entry name" value="Cyt_P450_sf"/>
</dbReference>
<dbReference type="SUPFAM" id="SSF48264">
    <property type="entry name" value="Cytochrome P450"/>
    <property type="match status" value="1"/>
</dbReference>
<feature type="transmembrane region" description="Helical" evidence="5">
    <location>
        <begin position="12"/>
        <end position="30"/>
    </location>
</feature>
<comment type="similarity">
    <text evidence="1">Belongs to the cytochrome P450 family.</text>
</comment>
<keyword evidence="4" id="KW-0408">Iron</keyword>
<dbReference type="AlphaFoldDB" id="A0AAD5ZAT8"/>
<evidence type="ECO:0000256" key="5">
    <source>
        <dbReference type="SAM" id="Phobius"/>
    </source>
</evidence>
<evidence type="ECO:0000256" key="2">
    <source>
        <dbReference type="ARBA" id="ARBA00022723"/>
    </source>
</evidence>
<evidence type="ECO:0008006" key="8">
    <source>
        <dbReference type="Google" id="ProtNLM"/>
    </source>
</evidence>
<protein>
    <recommendedName>
        <fullName evidence="8">Cytochrome P450</fullName>
    </recommendedName>
</protein>
<dbReference type="GO" id="GO:0004497">
    <property type="term" value="F:monooxygenase activity"/>
    <property type="evidence" value="ECO:0007669"/>
    <property type="project" value="InterPro"/>
</dbReference>
<keyword evidence="5" id="KW-1133">Transmembrane helix</keyword>
<evidence type="ECO:0000313" key="6">
    <source>
        <dbReference type="EMBL" id="KAJ3690068.1"/>
    </source>
</evidence>
<dbReference type="GO" id="GO:0005506">
    <property type="term" value="F:iron ion binding"/>
    <property type="evidence" value="ECO:0007669"/>
    <property type="project" value="InterPro"/>
</dbReference>
<comment type="caution">
    <text evidence="6">The sequence shown here is derived from an EMBL/GenBank/DDBJ whole genome shotgun (WGS) entry which is preliminary data.</text>
</comment>
<evidence type="ECO:0000256" key="3">
    <source>
        <dbReference type="ARBA" id="ARBA00023002"/>
    </source>
</evidence>
<dbReference type="PANTHER" id="PTHR24296">
    <property type="entry name" value="CYTOCHROME P450"/>
    <property type="match status" value="1"/>
</dbReference>
<sequence length="276" mass="31323">MAWPSLSPPELLFSICCISLFIYYFFHYFVSSKQKQPIVPICWPVVGMMPALIFNIHDLHAWATRILHVTRCNFFFNSGWLGMNLFGTCDPLNIQHIFTSNFQNYPKGEDFSDIFDILGDGILNSDGDVWRTQRVKMQQLISHSCFRAYVAKSSQDKVEKALLPFLAHAAKQGHAIDLQDVCLRFTFDITTKLVFGVDPNGLSIGLPTIPFARAMDDAMVSLLFRHAMPVVIWKLLQKLNLGAEKKLANARKVIDRFVEETICHSSTVIANTHQPV</sequence>
<dbReference type="EMBL" id="JAMRDG010000002">
    <property type="protein sequence ID" value="KAJ3690068.1"/>
    <property type="molecule type" value="Genomic_DNA"/>
</dbReference>
<accession>A0AAD5ZAT8</accession>
<reference evidence="6 7" key="1">
    <citation type="journal article" date="2022" name="Cell">
        <title>Repeat-based holocentromeres influence genome architecture and karyotype evolution.</title>
        <authorList>
            <person name="Hofstatter P.G."/>
            <person name="Thangavel G."/>
            <person name="Lux T."/>
            <person name="Neumann P."/>
            <person name="Vondrak T."/>
            <person name="Novak P."/>
            <person name="Zhang M."/>
            <person name="Costa L."/>
            <person name="Castellani M."/>
            <person name="Scott A."/>
            <person name="Toegelov H."/>
            <person name="Fuchs J."/>
            <person name="Mata-Sucre Y."/>
            <person name="Dias Y."/>
            <person name="Vanzela A.L.L."/>
            <person name="Huettel B."/>
            <person name="Almeida C.C.S."/>
            <person name="Simkova H."/>
            <person name="Souza G."/>
            <person name="Pedrosa-Harand A."/>
            <person name="Macas J."/>
            <person name="Mayer K.F.X."/>
            <person name="Houben A."/>
            <person name="Marques A."/>
        </authorList>
    </citation>
    <scope>NUCLEOTIDE SEQUENCE [LARGE SCALE GENOMIC DNA]</scope>
    <source>
        <strain evidence="6">RhyTen1mFocal</strain>
    </source>
</reference>
<proteinExistence type="inferred from homology"/>
<evidence type="ECO:0000256" key="4">
    <source>
        <dbReference type="ARBA" id="ARBA00023004"/>
    </source>
</evidence>
<keyword evidence="5" id="KW-0472">Membrane</keyword>
<keyword evidence="7" id="KW-1185">Reference proteome</keyword>
<name>A0AAD5ZAT8_9POAL</name>
<keyword evidence="2" id="KW-0479">Metal-binding</keyword>
<keyword evidence="3" id="KW-0560">Oxidoreductase</keyword>
<dbReference type="GO" id="GO:0016705">
    <property type="term" value="F:oxidoreductase activity, acting on paired donors, with incorporation or reduction of molecular oxygen"/>
    <property type="evidence" value="ECO:0007669"/>
    <property type="project" value="InterPro"/>
</dbReference>
<dbReference type="InterPro" id="IPR001128">
    <property type="entry name" value="Cyt_P450"/>
</dbReference>
<dbReference type="GO" id="GO:0020037">
    <property type="term" value="F:heme binding"/>
    <property type="evidence" value="ECO:0007669"/>
    <property type="project" value="InterPro"/>
</dbReference>
<feature type="transmembrane region" description="Helical" evidence="5">
    <location>
        <begin position="37"/>
        <end position="56"/>
    </location>
</feature>
<organism evidence="6 7">
    <name type="scientific">Rhynchospora tenuis</name>
    <dbReference type="NCBI Taxonomy" id="198213"/>
    <lineage>
        <taxon>Eukaryota</taxon>
        <taxon>Viridiplantae</taxon>
        <taxon>Streptophyta</taxon>
        <taxon>Embryophyta</taxon>
        <taxon>Tracheophyta</taxon>
        <taxon>Spermatophyta</taxon>
        <taxon>Magnoliopsida</taxon>
        <taxon>Liliopsida</taxon>
        <taxon>Poales</taxon>
        <taxon>Cyperaceae</taxon>
        <taxon>Cyperoideae</taxon>
        <taxon>Rhynchosporeae</taxon>
        <taxon>Rhynchospora</taxon>
    </lineage>
</organism>
<keyword evidence="5" id="KW-0812">Transmembrane</keyword>
<evidence type="ECO:0000256" key="1">
    <source>
        <dbReference type="ARBA" id="ARBA00010617"/>
    </source>
</evidence>
<dbReference type="Gene3D" id="1.10.630.10">
    <property type="entry name" value="Cytochrome P450"/>
    <property type="match status" value="1"/>
</dbReference>